<comment type="caution">
    <text evidence="10">The sequence shown here is derived from an EMBL/GenBank/DDBJ whole genome shotgun (WGS) entry which is preliminary data.</text>
</comment>
<keyword evidence="8 9" id="KW-0449">Lipoprotein</keyword>
<keyword evidence="4 9" id="KW-0812">Transmembrane</keyword>
<evidence type="ECO:0000256" key="3">
    <source>
        <dbReference type="ARBA" id="ARBA00022452"/>
    </source>
</evidence>
<dbReference type="InterPro" id="IPR010131">
    <property type="entry name" value="MdtP/NodT-like"/>
</dbReference>
<sequence>MWNVHRKRWIAACVALGVVALGGCAPTIRAPNPADVKAPAWAKSVQRLDGAQALPTGAWPQQDWWTGLASAGLDQLITRALSPANPRLAEAVDTVQWAASISTWRAAALGPQLSGQAAVTPLQFSGNSPLGALGLGNKLYDSGDVGLGFTQALDFWGKYADRLKAALGEQRAAEARLADTRRLLAAAVVHAYLRWAEAEQQLASTRRLQHLYQQRQALLRTRRHLGLGTDLSIADLSLQLQQNTARLARWQQRAAAARFAVAELAAIAPDALPLRPVAPASAVIPTLPSHLSLDLLAHRPGVQAARALALASVQQTKAARAAFYPNISFSALLGMNSAHIATLLNPASFAYSFGPALRLPIFTSGALTGRFHGAEAQQAKAVAVYQESILQSVQQVLTALSGYQHSRQVWQAETVGTGATQKQEKLTATAQALGLSDRAAVLQRQITLIHQQMAQRLAHYAALQAWAQLETALGGGYDQSGQHP</sequence>
<organism evidence="10 11">
    <name type="scientific">Acidithiobacillus ferrivorans</name>
    <dbReference type="NCBI Taxonomy" id="160808"/>
    <lineage>
        <taxon>Bacteria</taxon>
        <taxon>Pseudomonadati</taxon>
        <taxon>Pseudomonadota</taxon>
        <taxon>Acidithiobacillia</taxon>
        <taxon>Acidithiobacillales</taxon>
        <taxon>Acidithiobacillaceae</taxon>
        <taxon>Acidithiobacillus</taxon>
    </lineage>
</organism>
<dbReference type="Proteomes" id="UP000216779">
    <property type="component" value="Unassembled WGS sequence"/>
</dbReference>
<evidence type="ECO:0000256" key="9">
    <source>
        <dbReference type="RuleBase" id="RU362097"/>
    </source>
</evidence>
<dbReference type="SUPFAM" id="SSF56954">
    <property type="entry name" value="Outer membrane efflux proteins (OEP)"/>
    <property type="match status" value="1"/>
</dbReference>
<keyword evidence="5 9" id="KW-0732">Signal</keyword>
<evidence type="ECO:0000256" key="8">
    <source>
        <dbReference type="ARBA" id="ARBA00023288"/>
    </source>
</evidence>
<feature type="signal peptide" evidence="9">
    <location>
        <begin position="1"/>
        <end position="30"/>
    </location>
</feature>
<dbReference type="PANTHER" id="PTHR30203:SF20">
    <property type="entry name" value="MULTIDRUG RESISTANCE OUTER MEMBRANE PROTEIN MDTP-RELATED"/>
    <property type="match status" value="1"/>
</dbReference>
<dbReference type="NCBIfam" id="TIGR01845">
    <property type="entry name" value="outer_NodT"/>
    <property type="match status" value="1"/>
</dbReference>
<evidence type="ECO:0000313" key="10">
    <source>
        <dbReference type="EMBL" id="OYV82586.1"/>
    </source>
</evidence>
<comment type="subcellular location">
    <subcellularLocation>
        <location evidence="9">Cell membrane</location>
        <topology evidence="9">Lipid-anchor</topology>
    </subcellularLocation>
    <subcellularLocation>
        <location evidence="1">Membrane</location>
    </subcellularLocation>
</comment>
<evidence type="ECO:0000313" key="11">
    <source>
        <dbReference type="Proteomes" id="UP000216779"/>
    </source>
</evidence>
<evidence type="ECO:0000256" key="1">
    <source>
        <dbReference type="ARBA" id="ARBA00004370"/>
    </source>
</evidence>
<dbReference type="PANTHER" id="PTHR30203">
    <property type="entry name" value="OUTER MEMBRANE CATION EFFLUX PROTEIN"/>
    <property type="match status" value="1"/>
</dbReference>
<dbReference type="PROSITE" id="PS51257">
    <property type="entry name" value="PROKAR_LIPOPROTEIN"/>
    <property type="match status" value="1"/>
</dbReference>
<dbReference type="AlphaFoldDB" id="A0A257TDH4"/>
<protein>
    <submittedName>
        <fullName evidence="10">RND transporter</fullName>
    </submittedName>
</protein>
<dbReference type="Gene3D" id="1.20.1600.10">
    <property type="entry name" value="Outer membrane efflux proteins (OEP)"/>
    <property type="match status" value="1"/>
</dbReference>
<dbReference type="EMBL" id="NCBC01000025">
    <property type="protein sequence ID" value="OYV82586.1"/>
    <property type="molecule type" value="Genomic_DNA"/>
</dbReference>
<feature type="chain" id="PRO_5011828919" evidence="9">
    <location>
        <begin position="31"/>
        <end position="484"/>
    </location>
</feature>
<keyword evidence="3 9" id="KW-1134">Transmembrane beta strand</keyword>
<reference evidence="10 11" key="1">
    <citation type="submission" date="2017-03" db="EMBL/GenBank/DDBJ databases">
        <title>Lifting the veil on microbial sulfur biogeochemistry in mining wastewaters.</title>
        <authorList>
            <person name="Kantor R.S."/>
            <person name="Colenbrander Nelson T."/>
            <person name="Marshall S."/>
            <person name="Bennett D."/>
            <person name="Apte S."/>
            <person name="Camacho D."/>
            <person name="Thomas B.C."/>
            <person name="Warren L.A."/>
            <person name="Banfield J.F."/>
        </authorList>
    </citation>
    <scope>NUCLEOTIDE SEQUENCE [LARGE SCALE GENOMIC DNA]</scope>
    <source>
        <strain evidence="10">21-59-9</strain>
    </source>
</reference>
<evidence type="ECO:0000256" key="7">
    <source>
        <dbReference type="ARBA" id="ARBA00023139"/>
    </source>
</evidence>
<evidence type="ECO:0000256" key="4">
    <source>
        <dbReference type="ARBA" id="ARBA00022692"/>
    </source>
</evidence>
<dbReference type="InterPro" id="IPR003423">
    <property type="entry name" value="OMP_efflux"/>
</dbReference>
<evidence type="ECO:0000256" key="5">
    <source>
        <dbReference type="ARBA" id="ARBA00022729"/>
    </source>
</evidence>
<accession>A0A257TDH4</accession>
<dbReference type="Pfam" id="PF02321">
    <property type="entry name" value="OEP"/>
    <property type="match status" value="2"/>
</dbReference>
<dbReference type="GO" id="GO:0015562">
    <property type="term" value="F:efflux transmembrane transporter activity"/>
    <property type="evidence" value="ECO:0007669"/>
    <property type="project" value="InterPro"/>
</dbReference>
<gene>
    <name evidence="10" type="ORF">B7Z70_01530</name>
</gene>
<evidence type="ECO:0000256" key="6">
    <source>
        <dbReference type="ARBA" id="ARBA00023136"/>
    </source>
</evidence>
<dbReference type="GO" id="GO:0005886">
    <property type="term" value="C:plasma membrane"/>
    <property type="evidence" value="ECO:0007669"/>
    <property type="project" value="UniProtKB-SubCell"/>
</dbReference>
<comment type="similarity">
    <text evidence="2 9">Belongs to the outer membrane factor (OMF) (TC 1.B.17) family.</text>
</comment>
<evidence type="ECO:0000256" key="2">
    <source>
        <dbReference type="ARBA" id="ARBA00007613"/>
    </source>
</evidence>
<proteinExistence type="inferred from homology"/>
<keyword evidence="6 9" id="KW-0472">Membrane</keyword>
<dbReference type="Gene3D" id="2.20.200.10">
    <property type="entry name" value="Outer membrane efflux proteins (OEP)"/>
    <property type="match status" value="1"/>
</dbReference>
<name>A0A257TDH4_9PROT</name>
<keyword evidence="7 9" id="KW-0564">Palmitate</keyword>